<organism evidence="3 4">
    <name type="scientific">Halobacillus campisalis</name>
    <dbReference type="NCBI Taxonomy" id="435909"/>
    <lineage>
        <taxon>Bacteria</taxon>
        <taxon>Bacillati</taxon>
        <taxon>Bacillota</taxon>
        <taxon>Bacilli</taxon>
        <taxon>Bacillales</taxon>
        <taxon>Bacillaceae</taxon>
        <taxon>Halobacillus</taxon>
    </lineage>
</organism>
<evidence type="ECO:0000313" key="3">
    <source>
        <dbReference type="EMBL" id="MFC7319833.1"/>
    </source>
</evidence>
<keyword evidence="2" id="KW-0812">Transmembrane</keyword>
<evidence type="ECO:0008006" key="5">
    <source>
        <dbReference type="Google" id="ProtNLM"/>
    </source>
</evidence>
<evidence type="ECO:0000256" key="1">
    <source>
        <dbReference type="SAM" id="MobiDB-lite"/>
    </source>
</evidence>
<feature type="transmembrane region" description="Helical" evidence="2">
    <location>
        <begin position="16"/>
        <end position="38"/>
    </location>
</feature>
<feature type="transmembrane region" description="Helical" evidence="2">
    <location>
        <begin position="142"/>
        <end position="161"/>
    </location>
</feature>
<dbReference type="Proteomes" id="UP001596494">
    <property type="component" value="Unassembled WGS sequence"/>
</dbReference>
<protein>
    <recommendedName>
        <fullName evidence="5">DUF5673 domain-containing protein</fullName>
    </recommendedName>
</protein>
<sequence>MNEIKDILEIIPIPSYVLMVIVIIFKSASISTLTADPLEEKLYSKEKRSVLSILKHSFFTFIWFMLFYGLASSIKIYLWIAIISVVLILGLVIYLFSTELKPALKDRYRLNVFLVALSVLSLAVFFLSLIPPIDIENDSNLSILNSLAYCLTFGLVMPVLLKPGARLIKWSTIKAFYFKEECPETEKEWVWYIHYPINKEFVLIGNEKYPISSEIKKIISKEKLMDQIIYSIDIDPNDNSAKDTDSSEKQELSEIVKPEDTN</sequence>
<reference evidence="4" key="1">
    <citation type="journal article" date="2019" name="Int. J. Syst. Evol. Microbiol.">
        <title>The Global Catalogue of Microorganisms (GCM) 10K type strain sequencing project: providing services to taxonomists for standard genome sequencing and annotation.</title>
        <authorList>
            <consortium name="The Broad Institute Genomics Platform"/>
            <consortium name="The Broad Institute Genome Sequencing Center for Infectious Disease"/>
            <person name="Wu L."/>
            <person name="Ma J."/>
        </authorList>
    </citation>
    <scope>NUCLEOTIDE SEQUENCE [LARGE SCALE GENOMIC DNA]</scope>
    <source>
        <strain evidence="4">CCUG 73951</strain>
    </source>
</reference>
<feature type="transmembrane region" description="Helical" evidence="2">
    <location>
        <begin position="108"/>
        <end position="130"/>
    </location>
</feature>
<gene>
    <name evidence="3" type="ORF">ACFQMN_02890</name>
</gene>
<evidence type="ECO:0000313" key="4">
    <source>
        <dbReference type="Proteomes" id="UP001596494"/>
    </source>
</evidence>
<feature type="transmembrane region" description="Helical" evidence="2">
    <location>
        <begin position="50"/>
        <end position="70"/>
    </location>
</feature>
<keyword evidence="2" id="KW-0472">Membrane</keyword>
<comment type="caution">
    <text evidence="3">The sequence shown here is derived from an EMBL/GenBank/DDBJ whole genome shotgun (WGS) entry which is preliminary data.</text>
</comment>
<keyword evidence="4" id="KW-1185">Reference proteome</keyword>
<feature type="compositionally biased region" description="Basic and acidic residues" evidence="1">
    <location>
        <begin position="240"/>
        <end position="262"/>
    </location>
</feature>
<dbReference type="RefSeq" id="WP_289215605.1">
    <property type="nucleotide sequence ID" value="NZ_JAPVRC010000003.1"/>
</dbReference>
<feature type="transmembrane region" description="Helical" evidence="2">
    <location>
        <begin position="76"/>
        <end position="96"/>
    </location>
</feature>
<name>A0ABW2K0X5_9BACI</name>
<keyword evidence="2" id="KW-1133">Transmembrane helix</keyword>
<feature type="region of interest" description="Disordered" evidence="1">
    <location>
        <begin position="237"/>
        <end position="262"/>
    </location>
</feature>
<proteinExistence type="predicted"/>
<dbReference type="EMBL" id="JBHTBY010000001">
    <property type="protein sequence ID" value="MFC7319833.1"/>
    <property type="molecule type" value="Genomic_DNA"/>
</dbReference>
<evidence type="ECO:0000256" key="2">
    <source>
        <dbReference type="SAM" id="Phobius"/>
    </source>
</evidence>
<accession>A0ABW2K0X5</accession>